<organism evidence="4">
    <name type="scientific">Edafosvirus sp</name>
    <dbReference type="NCBI Taxonomy" id="2487765"/>
    <lineage>
        <taxon>Viruses</taxon>
        <taxon>Varidnaviria</taxon>
        <taxon>Bamfordvirae</taxon>
        <taxon>Nucleocytoviricota</taxon>
        <taxon>Megaviricetes</taxon>
        <taxon>Imitervirales</taxon>
        <taxon>Mimiviridae</taxon>
        <taxon>Klosneuvirinae</taxon>
    </lineage>
</organism>
<evidence type="ECO:0000259" key="3">
    <source>
        <dbReference type="PROSITE" id="PS50089"/>
    </source>
</evidence>
<dbReference type="InterPro" id="IPR013083">
    <property type="entry name" value="Znf_RING/FYVE/PHD"/>
</dbReference>
<proteinExistence type="predicted"/>
<evidence type="ECO:0000256" key="1">
    <source>
        <dbReference type="PROSITE-ProRule" id="PRU00175"/>
    </source>
</evidence>
<reference evidence="4" key="1">
    <citation type="submission" date="2018-10" db="EMBL/GenBank/DDBJ databases">
        <title>Hidden diversity of soil giant viruses.</title>
        <authorList>
            <person name="Schulz F."/>
            <person name="Alteio L."/>
            <person name="Goudeau D."/>
            <person name="Ryan E.M."/>
            <person name="Malmstrom R.R."/>
            <person name="Blanchard J."/>
            <person name="Woyke T."/>
        </authorList>
    </citation>
    <scope>NUCLEOTIDE SEQUENCE</scope>
    <source>
        <strain evidence="4">EDV1</strain>
    </source>
</reference>
<protein>
    <submittedName>
        <fullName evidence="4">Putative RING finger protein 122-like protein</fullName>
    </submittedName>
</protein>
<dbReference type="PROSITE" id="PS50089">
    <property type="entry name" value="ZF_RING_2"/>
    <property type="match status" value="1"/>
</dbReference>
<feature type="domain" description="RING-type" evidence="3">
    <location>
        <begin position="89"/>
        <end position="130"/>
    </location>
</feature>
<keyword evidence="2" id="KW-0472">Membrane</keyword>
<feature type="transmembrane region" description="Helical" evidence="2">
    <location>
        <begin position="45"/>
        <end position="66"/>
    </location>
</feature>
<accession>A0A3G4ZSQ8</accession>
<dbReference type="SUPFAM" id="SSF57850">
    <property type="entry name" value="RING/U-box"/>
    <property type="match status" value="1"/>
</dbReference>
<feature type="transmembrane region" description="Helical" evidence="2">
    <location>
        <begin position="21"/>
        <end position="39"/>
    </location>
</feature>
<sequence>MVNHCVICKRKLIKQNKIVRSRIPLYIYLILYALLLIYYGLPKNYLMIICGILLIIIDITCFTIFYHDSLIICQCNLDNDLLTIPKKYCPICLVELDNLPYRTICNNGHAFHNKCIDVWLLENDTCPLCRMKITK</sequence>
<keyword evidence="1" id="KW-0862">Zinc</keyword>
<keyword evidence="1" id="KW-0863">Zinc-finger</keyword>
<dbReference type="InterPro" id="IPR001841">
    <property type="entry name" value="Znf_RING"/>
</dbReference>
<evidence type="ECO:0000256" key="2">
    <source>
        <dbReference type="SAM" id="Phobius"/>
    </source>
</evidence>
<keyword evidence="2" id="KW-1133">Transmembrane helix</keyword>
<gene>
    <name evidence="4" type="ORF">Edafosvirus3_5</name>
</gene>
<dbReference type="GO" id="GO:0008270">
    <property type="term" value="F:zinc ion binding"/>
    <property type="evidence" value="ECO:0007669"/>
    <property type="project" value="UniProtKB-KW"/>
</dbReference>
<name>A0A3G4ZSQ8_9VIRU</name>
<dbReference type="Pfam" id="PF13639">
    <property type="entry name" value="zf-RING_2"/>
    <property type="match status" value="1"/>
</dbReference>
<dbReference type="Gene3D" id="3.30.40.10">
    <property type="entry name" value="Zinc/RING finger domain, C3HC4 (zinc finger)"/>
    <property type="match status" value="1"/>
</dbReference>
<dbReference type="EMBL" id="MK072068">
    <property type="protein sequence ID" value="AYV77927.1"/>
    <property type="molecule type" value="Genomic_DNA"/>
</dbReference>
<keyword evidence="1" id="KW-0479">Metal-binding</keyword>
<evidence type="ECO:0000313" key="4">
    <source>
        <dbReference type="EMBL" id="AYV77927.1"/>
    </source>
</evidence>
<keyword evidence="2" id="KW-0812">Transmembrane</keyword>